<reference evidence="2" key="1">
    <citation type="submission" date="2016-10" db="EMBL/GenBank/DDBJ databases">
        <authorList>
            <person name="Varghese N."/>
            <person name="Submissions S."/>
        </authorList>
    </citation>
    <scope>NUCLEOTIDE SEQUENCE [LARGE SCALE GENOMIC DNA]</scope>
    <source>
        <strain evidence="2">DSM 26893</strain>
    </source>
</reference>
<dbReference type="Proteomes" id="UP000199372">
    <property type="component" value="Unassembled WGS sequence"/>
</dbReference>
<protein>
    <submittedName>
        <fullName evidence="1">Uncharacterized protein</fullName>
    </submittedName>
</protein>
<dbReference type="AlphaFoldDB" id="A0A1H8BFD6"/>
<name>A0A1H8BFD6_9RHOB</name>
<sequence>MKPDLKSDFSADIAQKISVDPVLNFVSRNYEGLWHAARLLGGYESARLVDRCVELLAQDQCVSQQARIMLDQILAVLSLEHVHDENLPYMGFFAVIDPCDPAVEEICLLTDGLRHVLSCTIGETGLRCVA</sequence>
<accession>A0A1H8BFD6</accession>
<evidence type="ECO:0000313" key="1">
    <source>
        <dbReference type="EMBL" id="SEM81179.1"/>
    </source>
</evidence>
<gene>
    <name evidence="1" type="ORF">SAMN04488011_101562</name>
</gene>
<evidence type="ECO:0000313" key="2">
    <source>
        <dbReference type="Proteomes" id="UP000199372"/>
    </source>
</evidence>
<dbReference type="RefSeq" id="WP_091844033.1">
    <property type="nucleotide sequence ID" value="NZ_FOCM01000001.1"/>
</dbReference>
<dbReference type="OrthoDB" id="7728363at2"/>
<keyword evidence="2" id="KW-1185">Reference proteome</keyword>
<organism evidence="1 2">
    <name type="scientific">Palleronia pelagia</name>
    <dbReference type="NCBI Taxonomy" id="387096"/>
    <lineage>
        <taxon>Bacteria</taxon>
        <taxon>Pseudomonadati</taxon>
        <taxon>Pseudomonadota</taxon>
        <taxon>Alphaproteobacteria</taxon>
        <taxon>Rhodobacterales</taxon>
        <taxon>Roseobacteraceae</taxon>
        <taxon>Palleronia</taxon>
    </lineage>
</organism>
<proteinExistence type="predicted"/>
<dbReference type="EMBL" id="FOCM01000001">
    <property type="protein sequence ID" value="SEM81179.1"/>
    <property type="molecule type" value="Genomic_DNA"/>
</dbReference>